<protein>
    <submittedName>
        <fullName evidence="1">Uncharacterized protein</fullName>
    </submittedName>
</protein>
<name>A0A8J5J2P3_9STRA</name>
<evidence type="ECO:0000313" key="2">
    <source>
        <dbReference type="Proteomes" id="UP000709295"/>
    </source>
</evidence>
<accession>A0A8J5J2P3</accession>
<gene>
    <name evidence="1" type="ORF">JG688_00002652</name>
</gene>
<comment type="caution">
    <text evidence="1">The sequence shown here is derived from an EMBL/GenBank/DDBJ whole genome shotgun (WGS) entry which is preliminary data.</text>
</comment>
<sequence>NINVTKLARLTVSDTTGSAKHVSDHFSDSDQVDYLMHLTSLCLLCALGLKENTRKDGIRVIQKLRDLATFFSFPSRAAKLKQIKAVYSLPDINIGVDANTRIGYAVKLMRRSIFNNYAFTKYFESAPENGQGTWLNISKEDWKLISEMEGITDQLAEFSLGEVKIKTVSSTYGSLFRKIISLSLEAETIDCLVFERPHPKGNEFSYRREPNIYTPSRILESDAESACVNSLHCGFQKKTLTKSQPCFLIRVSRQKLLLLSRITPCSSEQNANFNLSTTNCIESCFSVTRLKRKAKHHVSSSFQRL</sequence>
<evidence type="ECO:0000313" key="1">
    <source>
        <dbReference type="EMBL" id="KAG6975162.1"/>
    </source>
</evidence>
<organism evidence="1 2">
    <name type="scientific">Phytophthora aleatoria</name>
    <dbReference type="NCBI Taxonomy" id="2496075"/>
    <lineage>
        <taxon>Eukaryota</taxon>
        <taxon>Sar</taxon>
        <taxon>Stramenopiles</taxon>
        <taxon>Oomycota</taxon>
        <taxon>Peronosporomycetes</taxon>
        <taxon>Peronosporales</taxon>
        <taxon>Peronosporaceae</taxon>
        <taxon>Phytophthora</taxon>
    </lineage>
</organism>
<dbReference type="AlphaFoldDB" id="A0A8J5J2P3"/>
<dbReference type="EMBL" id="JAENGY010000073">
    <property type="protein sequence ID" value="KAG6975162.1"/>
    <property type="molecule type" value="Genomic_DNA"/>
</dbReference>
<keyword evidence="2" id="KW-1185">Reference proteome</keyword>
<reference evidence="1" key="1">
    <citation type="submission" date="2021-01" db="EMBL/GenBank/DDBJ databases">
        <title>Phytophthora aleatoria, a newly-described species from Pinus radiata is distinct from Phytophthora cactorum isolates based on comparative genomics.</title>
        <authorList>
            <person name="Mcdougal R."/>
            <person name="Panda P."/>
            <person name="Williams N."/>
            <person name="Studholme D.J."/>
        </authorList>
    </citation>
    <scope>NUCLEOTIDE SEQUENCE</scope>
    <source>
        <strain evidence="1">NZFS 4037</strain>
    </source>
</reference>
<proteinExistence type="predicted"/>
<dbReference type="Proteomes" id="UP000709295">
    <property type="component" value="Unassembled WGS sequence"/>
</dbReference>
<feature type="non-terminal residue" evidence="1">
    <location>
        <position position="1"/>
    </location>
</feature>